<dbReference type="CDD" id="cd10447">
    <property type="entry name" value="GIY-YIG_unchar_2"/>
    <property type="match status" value="1"/>
</dbReference>
<feature type="domain" description="DUF4357" evidence="1">
    <location>
        <begin position="233"/>
        <end position="284"/>
    </location>
</feature>
<evidence type="ECO:0000313" key="3">
    <source>
        <dbReference type="Proteomes" id="UP000640583"/>
    </source>
</evidence>
<keyword evidence="3" id="KW-1185">Reference proteome</keyword>
<reference evidence="2" key="1">
    <citation type="submission" date="2020-10" db="EMBL/GenBank/DDBJ databases">
        <title>Paenihalocynthiibacter styelae gen. nov., sp. nov., isolated from stalked sea squirt Styela clava.</title>
        <authorList>
            <person name="Kim Y.-O."/>
            <person name="Yoon J.-H."/>
        </authorList>
    </citation>
    <scope>NUCLEOTIDE SEQUENCE</scope>
    <source>
        <strain evidence="2">MYP1-1</strain>
    </source>
</reference>
<dbReference type="Proteomes" id="UP000640583">
    <property type="component" value="Unassembled WGS sequence"/>
</dbReference>
<sequence length="298" mass="33265">MSTAGRSLELFFINGRPDGMLTAEVFNWTGHVLRLPRTQLKQALQRPETKYTGVYVLLGERDGTPLAYIGESEDLGERLRSHAAKKDWWDTAILITSAANNLHKAHVKYLEARLVEIAREVGTMPLDNGNTPPRSSLSEAATSNMESFLETLQMVLPAIRVDMFLNKARPAPEMAESKPDVPPGEIAFIIQSERTGVNARAILKNGEMVVQLGSKGRREWVAVPHNYLRLFEELRSAGVTLVKENHQEFTQNYAFSSPSAAAAILNGRPSNGRTDWKLESDGRTYEQWEADELAKDDT</sequence>
<gene>
    <name evidence="2" type="ORF">H1D41_01785</name>
</gene>
<name>A0A8J7LP57_9RHOB</name>
<dbReference type="Pfam" id="PF14267">
    <property type="entry name" value="DUF4357"/>
    <property type="match status" value="1"/>
</dbReference>
<organism evidence="2 3">
    <name type="scientific">Halocynthiibacter styelae</name>
    <dbReference type="NCBI Taxonomy" id="2761955"/>
    <lineage>
        <taxon>Bacteria</taxon>
        <taxon>Pseudomonadati</taxon>
        <taxon>Pseudomonadota</taxon>
        <taxon>Alphaproteobacteria</taxon>
        <taxon>Rhodobacterales</taxon>
        <taxon>Paracoccaceae</taxon>
        <taxon>Halocynthiibacter</taxon>
    </lineage>
</organism>
<protein>
    <submittedName>
        <fullName evidence="2">GIY-YIG nuclease family protein</fullName>
    </submittedName>
</protein>
<evidence type="ECO:0000259" key="1">
    <source>
        <dbReference type="Pfam" id="PF14267"/>
    </source>
</evidence>
<dbReference type="InterPro" id="IPR025579">
    <property type="entry name" value="DUF4357"/>
</dbReference>
<comment type="caution">
    <text evidence="2">The sequence shown here is derived from an EMBL/GenBank/DDBJ whole genome shotgun (WGS) entry which is preliminary data.</text>
</comment>
<accession>A0A8J7LP57</accession>
<dbReference type="AlphaFoldDB" id="A0A8J7LP57"/>
<dbReference type="EMBL" id="JADCKQ010000001">
    <property type="protein sequence ID" value="MBI1492362.1"/>
    <property type="molecule type" value="Genomic_DNA"/>
</dbReference>
<evidence type="ECO:0000313" key="2">
    <source>
        <dbReference type="EMBL" id="MBI1492362.1"/>
    </source>
</evidence>
<proteinExistence type="predicted"/>
<dbReference type="RefSeq" id="WP_228847288.1">
    <property type="nucleotide sequence ID" value="NZ_JADCKQ010000001.1"/>
</dbReference>